<dbReference type="Pfam" id="PF25973">
    <property type="entry name" value="BSH_CzcB"/>
    <property type="match status" value="1"/>
</dbReference>
<evidence type="ECO:0000256" key="2">
    <source>
        <dbReference type="SAM" id="Coils"/>
    </source>
</evidence>
<dbReference type="OrthoDB" id="9800613at2"/>
<gene>
    <name evidence="5" type="ORF">SAMN05421508_101295</name>
</gene>
<dbReference type="RefSeq" id="WP_097277192.1">
    <property type="nucleotide sequence ID" value="NZ_OCNJ01000001.1"/>
</dbReference>
<evidence type="ECO:0000256" key="1">
    <source>
        <dbReference type="ARBA" id="ARBA00009477"/>
    </source>
</evidence>
<evidence type="ECO:0000313" key="5">
    <source>
        <dbReference type="EMBL" id="SOD89666.1"/>
    </source>
</evidence>
<proteinExistence type="inferred from homology"/>
<accession>A0A286G371</accession>
<organism evidence="5 6">
    <name type="scientific">Caenispirillum bisanense</name>
    <dbReference type="NCBI Taxonomy" id="414052"/>
    <lineage>
        <taxon>Bacteria</taxon>
        <taxon>Pseudomonadati</taxon>
        <taxon>Pseudomonadota</taxon>
        <taxon>Alphaproteobacteria</taxon>
        <taxon>Rhodospirillales</taxon>
        <taxon>Novispirillaceae</taxon>
        <taxon>Caenispirillum</taxon>
    </lineage>
</organism>
<dbReference type="Proteomes" id="UP000219621">
    <property type="component" value="Unassembled WGS sequence"/>
</dbReference>
<dbReference type="Pfam" id="PF25954">
    <property type="entry name" value="Beta-barrel_RND_2"/>
    <property type="match status" value="1"/>
</dbReference>
<dbReference type="PANTHER" id="PTHR30469:SF29">
    <property type="entry name" value="BLR2860 PROTEIN"/>
    <property type="match status" value="1"/>
</dbReference>
<dbReference type="GO" id="GO:0015562">
    <property type="term" value="F:efflux transmembrane transporter activity"/>
    <property type="evidence" value="ECO:0007669"/>
    <property type="project" value="TreeGrafter"/>
</dbReference>
<dbReference type="AlphaFoldDB" id="A0A286G371"/>
<sequence length="384" mass="40302">MRRSYIIAAGILIAAVAWIGSGLMADGAPPPADSPAAEAAHEAKALTPVRVAESVAQERVDSLIASGRTVADRTLTVRAETSGQVASVEKRKGDIVAAGDVILTIAMDDRKARLQRAEAKVEQSRIEYDAARDLQARNFASRVKLAEARATLEESRADLAEIELDIARTTIRAPFGGVLAGRPVEVGDVLSPGAEVASIVDLDPLVIRADIAERRVGEIEPGAVGHASIFNGPELDGKVTFVAPVADPATRTFTVELEVPNPDMRLREGQTAEIRLPLRHVAAHRLSPALLTLDDAGVVGVKTVDDQDVVHFHPVDMMAATPEAVWLTGLPERVRIITVGQEFVGAGDKVQPVLAPAPTAPQGALAPGAALGQAVLPDQTGAAQ</sequence>
<reference evidence="5 6" key="1">
    <citation type="submission" date="2017-09" db="EMBL/GenBank/DDBJ databases">
        <authorList>
            <person name="Ehlers B."/>
            <person name="Leendertz F.H."/>
        </authorList>
    </citation>
    <scope>NUCLEOTIDE SEQUENCE [LARGE SCALE GENOMIC DNA]</scope>
    <source>
        <strain evidence="5 6">USBA 140</strain>
    </source>
</reference>
<comment type="similarity">
    <text evidence="1">Belongs to the membrane fusion protein (MFP) (TC 8.A.1) family.</text>
</comment>
<dbReference type="InterPro" id="IPR058647">
    <property type="entry name" value="BSH_CzcB-like"/>
</dbReference>
<keyword evidence="2" id="KW-0175">Coiled coil</keyword>
<dbReference type="Gene3D" id="2.40.50.100">
    <property type="match status" value="1"/>
</dbReference>
<dbReference type="InterPro" id="IPR058792">
    <property type="entry name" value="Beta-barrel_RND_2"/>
</dbReference>
<feature type="domain" description="CusB-like beta-barrel" evidence="3">
    <location>
        <begin position="207"/>
        <end position="276"/>
    </location>
</feature>
<dbReference type="EMBL" id="OCNJ01000001">
    <property type="protein sequence ID" value="SOD89666.1"/>
    <property type="molecule type" value="Genomic_DNA"/>
</dbReference>
<dbReference type="InterPro" id="IPR006143">
    <property type="entry name" value="RND_pump_MFP"/>
</dbReference>
<evidence type="ECO:0000259" key="3">
    <source>
        <dbReference type="Pfam" id="PF25954"/>
    </source>
</evidence>
<dbReference type="Gene3D" id="2.40.30.170">
    <property type="match status" value="1"/>
</dbReference>
<dbReference type="NCBIfam" id="TIGR01730">
    <property type="entry name" value="RND_mfp"/>
    <property type="match status" value="1"/>
</dbReference>
<dbReference type="Gene3D" id="1.10.287.470">
    <property type="entry name" value="Helix hairpin bin"/>
    <property type="match status" value="1"/>
</dbReference>
<feature type="domain" description="CzcB-like barrel-sandwich hybrid" evidence="4">
    <location>
        <begin position="74"/>
        <end position="201"/>
    </location>
</feature>
<evidence type="ECO:0000313" key="6">
    <source>
        <dbReference type="Proteomes" id="UP000219621"/>
    </source>
</evidence>
<keyword evidence="6" id="KW-1185">Reference proteome</keyword>
<name>A0A286G371_9PROT</name>
<dbReference type="SUPFAM" id="SSF111369">
    <property type="entry name" value="HlyD-like secretion proteins"/>
    <property type="match status" value="1"/>
</dbReference>
<protein>
    <submittedName>
        <fullName evidence="5">Membrane fusion protein, multidrug efflux system</fullName>
    </submittedName>
</protein>
<evidence type="ECO:0000259" key="4">
    <source>
        <dbReference type="Pfam" id="PF25973"/>
    </source>
</evidence>
<feature type="coiled-coil region" evidence="2">
    <location>
        <begin position="107"/>
        <end position="172"/>
    </location>
</feature>
<dbReference type="GO" id="GO:1990281">
    <property type="term" value="C:efflux pump complex"/>
    <property type="evidence" value="ECO:0007669"/>
    <property type="project" value="TreeGrafter"/>
</dbReference>
<dbReference type="PANTHER" id="PTHR30469">
    <property type="entry name" value="MULTIDRUG RESISTANCE PROTEIN MDTA"/>
    <property type="match status" value="1"/>
</dbReference>